<accession>A0A220T687</accession>
<sequence>MDASVNTKHSKSITEIKETPSNAEINKFGQWLNLKKPSNYTGPPEIILENSYPLIITCSVQKI</sequence>
<dbReference type="EMBL" id="KY747497">
    <property type="protein sequence ID" value="ASK51224.1"/>
    <property type="molecule type" value="Genomic_DNA"/>
</dbReference>
<gene>
    <name evidence="1" type="ORF">EPTV-WA-023</name>
</gene>
<name>A0A220T687_9POXV</name>
<dbReference type="Proteomes" id="UP000217428">
    <property type="component" value="Segment"/>
</dbReference>
<reference evidence="1 2" key="1">
    <citation type="journal article" date="2017" name="Virus Genes">
        <title>Characterization of Eptesipoxvirus, a novel poxvirus from a microchiropteran bat.</title>
        <authorList>
            <person name="Tu S.L."/>
            <person name="Nakazawa Y."/>
            <person name="Gao J."/>
            <person name="Wilkins K."/>
            <person name="Gallardo-Romero N."/>
            <person name="Li Y."/>
            <person name="Emerson G.L."/>
            <person name="Carroll D.S."/>
            <person name="Upton C."/>
        </authorList>
    </citation>
    <scope>NUCLEOTIDE SEQUENCE [LARGE SCALE GENOMIC DNA]</scope>
    <source>
        <strain evidence="1 2">Washington</strain>
    </source>
</reference>
<organism evidence="1 2">
    <name type="scientific">Eptesipox virus</name>
    <dbReference type="NCBI Taxonomy" id="1329402"/>
    <lineage>
        <taxon>Viruses</taxon>
        <taxon>Varidnaviria</taxon>
        <taxon>Bamfordvirae</taxon>
        <taxon>Nucleocytoviricota</taxon>
        <taxon>Pokkesviricetes</taxon>
        <taxon>Chitovirales</taxon>
        <taxon>Poxviridae</taxon>
        <taxon>Chordopoxvirinae</taxon>
        <taxon>Vespertilionpoxvirus</taxon>
        <taxon>Vespertilionpoxvirus eptesipox</taxon>
    </lineage>
</organism>
<dbReference type="OrthoDB" id="28780at10239"/>
<evidence type="ECO:0000313" key="2">
    <source>
        <dbReference type="Proteomes" id="UP000217428"/>
    </source>
</evidence>
<protein>
    <submittedName>
        <fullName evidence="1">Cytoplasmic protein</fullName>
    </submittedName>
</protein>
<evidence type="ECO:0000313" key="1">
    <source>
        <dbReference type="EMBL" id="ASK51224.1"/>
    </source>
</evidence>
<keyword evidence="2" id="KW-1185">Reference proteome</keyword>
<proteinExistence type="predicted"/>